<comment type="pathway">
    <text evidence="1 7">tRNA modification; tRNA-queuosine biosynthesis.</text>
</comment>
<keyword evidence="7" id="KW-0862">Zinc</keyword>
<proteinExistence type="inferred from homology"/>
<feature type="active site" description="Proton acceptor" evidence="7">
    <location>
        <position position="105"/>
    </location>
</feature>
<dbReference type="Proteomes" id="UP000317429">
    <property type="component" value="Chromosome"/>
</dbReference>
<dbReference type="GO" id="GO:0008479">
    <property type="term" value="F:tRNA-guanosine(34) queuine transglycosylase activity"/>
    <property type="evidence" value="ECO:0007669"/>
    <property type="project" value="UniProtKB-UniRule"/>
</dbReference>
<feature type="active site" description="Nucleophile" evidence="7">
    <location>
        <position position="278"/>
    </location>
</feature>
<feature type="binding site" evidence="7">
    <location>
        <position position="318"/>
    </location>
    <ligand>
        <name>Zn(2+)</name>
        <dbReference type="ChEBI" id="CHEBI:29105"/>
    </ligand>
</feature>
<dbReference type="GO" id="GO:0005829">
    <property type="term" value="C:cytosol"/>
    <property type="evidence" value="ECO:0007669"/>
    <property type="project" value="TreeGrafter"/>
</dbReference>
<feature type="region of interest" description="RNA binding; important for wobble base 34 recognition" evidence="7">
    <location>
        <begin position="283"/>
        <end position="287"/>
    </location>
</feature>
<comment type="function">
    <text evidence="7">Catalyzes the base-exchange of a guanine (G) residue with the queuine precursor 7-aminomethyl-7-deazaguanine (PreQ1) at position 34 (anticodon wobble position) in tRNAs with GU(N) anticodons (tRNA-Asp, -Asn, -His and -Tyr). Catalysis occurs through a double-displacement mechanism. The nucleophile active site attacks the C1' of nucleotide 34 to detach the guanine base from the RNA, forming a covalent enzyme-RNA intermediate. The proton acceptor active site deprotonates the incoming PreQ1, allowing a nucleophilic attack on the C1' of the ribose to form the product. After dissociation, two additional enzymatic reactions on the tRNA convert PreQ1 to queuine (Q), resulting in the hypermodified nucleoside queuosine (7-(((4,5-cis-dihydroxy-2-cyclopenten-1-yl)amino)methyl)-7-deazaguanosine).</text>
</comment>
<dbReference type="SUPFAM" id="SSF51713">
    <property type="entry name" value="tRNA-guanine transglycosylase"/>
    <property type="match status" value="1"/>
</dbReference>
<protein>
    <recommendedName>
        <fullName evidence="7">Queuine tRNA-ribosyltransferase</fullName>
        <ecNumber evidence="7">2.4.2.29</ecNumber>
    </recommendedName>
    <alternativeName>
        <fullName evidence="7">Guanine insertion enzyme</fullName>
    </alternativeName>
    <alternativeName>
        <fullName evidence="7">tRNA-guanine transglycosylase</fullName>
    </alternativeName>
</protein>
<evidence type="ECO:0000256" key="1">
    <source>
        <dbReference type="ARBA" id="ARBA00004691"/>
    </source>
</evidence>
<dbReference type="NCBIfam" id="TIGR00449">
    <property type="entry name" value="tgt_general"/>
    <property type="match status" value="1"/>
</dbReference>
<comment type="cofactor">
    <cofactor evidence="7">
        <name>Zn(2+)</name>
        <dbReference type="ChEBI" id="CHEBI:29105"/>
    </cofactor>
    <text evidence="7">Binds 1 zinc ion per subunit.</text>
</comment>
<feature type="binding site" evidence="7">
    <location>
        <begin position="105"/>
        <end position="109"/>
    </location>
    <ligand>
        <name>substrate</name>
    </ligand>
</feature>
<dbReference type="RefSeq" id="WP_145281393.1">
    <property type="nucleotide sequence ID" value="NZ_CP036291.1"/>
</dbReference>
<organism evidence="9 10">
    <name type="scientific">Pirellulimonas nuda</name>
    <dbReference type="NCBI Taxonomy" id="2528009"/>
    <lineage>
        <taxon>Bacteria</taxon>
        <taxon>Pseudomonadati</taxon>
        <taxon>Planctomycetota</taxon>
        <taxon>Planctomycetia</taxon>
        <taxon>Pirellulales</taxon>
        <taxon>Lacipirellulaceae</taxon>
        <taxon>Pirellulimonas</taxon>
    </lineage>
</organism>
<feature type="binding site" evidence="7">
    <location>
        <position position="159"/>
    </location>
    <ligand>
        <name>substrate</name>
    </ligand>
</feature>
<evidence type="ECO:0000256" key="2">
    <source>
        <dbReference type="ARBA" id="ARBA00022676"/>
    </source>
</evidence>
<feature type="binding site" evidence="7">
    <location>
        <position position="346"/>
    </location>
    <ligand>
        <name>Zn(2+)</name>
        <dbReference type="ChEBI" id="CHEBI:29105"/>
    </ligand>
</feature>
<dbReference type="InterPro" id="IPR050076">
    <property type="entry name" value="ArchSynthase1/Queuine_TRR"/>
</dbReference>
<feature type="binding site" evidence="7">
    <location>
        <position position="201"/>
    </location>
    <ligand>
        <name>substrate</name>
    </ligand>
</feature>
<dbReference type="EC" id="2.4.2.29" evidence="7"/>
<comment type="catalytic activity">
    <reaction evidence="6 7">
        <text>7-aminomethyl-7-carbaguanine + guanosine(34) in tRNA = 7-aminomethyl-7-carbaguanosine(34) in tRNA + guanine</text>
        <dbReference type="Rhea" id="RHEA:24104"/>
        <dbReference type="Rhea" id="RHEA-COMP:10341"/>
        <dbReference type="Rhea" id="RHEA-COMP:10342"/>
        <dbReference type="ChEBI" id="CHEBI:16235"/>
        <dbReference type="ChEBI" id="CHEBI:58703"/>
        <dbReference type="ChEBI" id="CHEBI:74269"/>
        <dbReference type="ChEBI" id="CHEBI:82833"/>
        <dbReference type="EC" id="2.4.2.29"/>
    </reaction>
</comment>
<dbReference type="UniPathway" id="UPA00392"/>
<comment type="subunit">
    <text evidence="7">Homodimer. Within each dimer, one monomer is responsible for RNA recognition and catalysis, while the other monomer binds to the replacement base PreQ1.</text>
</comment>
<dbReference type="InterPro" id="IPR002616">
    <property type="entry name" value="tRNA_ribo_trans-like"/>
</dbReference>
<feature type="binding site" evidence="7">
    <location>
        <position position="316"/>
    </location>
    <ligand>
        <name>Zn(2+)</name>
        <dbReference type="ChEBI" id="CHEBI:29105"/>
    </ligand>
</feature>
<keyword evidence="7" id="KW-0479">Metal-binding</keyword>
<accession>A0A518D7H4</accession>
<feature type="domain" description="tRNA-guanine(15) transglycosylase-like" evidence="8">
    <location>
        <begin position="27"/>
        <end position="378"/>
    </location>
</feature>
<sequence>MRGEGRGTDGNAPPHAVTFQLAHTDGAARRGVLRTPHGDVQTPAFMPVGTLGTVKGVTIDQLRATGAHMVLGNTYHLALRPGDETVERLGGLHRFMGWDGPILTDSGGFQVFSLSDRMTIDERGARFRSHLDGALIDLTPERAVEIQQRLGSDVAMVLDHVVALPGEPGVVAEAMRRSLRWAHRCQQAADRPDQSLFAIVQGGLDESLRRESAEGLAAMGFAGYAIGGLSVGEAPELMYRAIEATEPFLPADRPRYLMGVGRPEDLVEAVARGVDMFDCVMPTRNGRNALAFTAQGPVRLRNARWAEDRGPLEAGCPCPACRHSRGYLRHLFQSGEMLGPILVSIHNLSYYQRLMADMRTAIEAGRFSEFYDGWSRQLADGAAARAAGRSET</sequence>
<dbReference type="Gene3D" id="3.20.20.105">
    <property type="entry name" value="Queuine tRNA-ribosyltransferase-like"/>
    <property type="match status" value="1"/>
</dbReference>
<dbReference type="NCBIfam" id="TIGR00430">
    <property type="entry name" value="Q_tRNA_tgt"/>
    <property type="match status" value="1"/>
</dbReference>
<dbReference type="Pfam" id="PF01702">
    <property type="entry name" value="TGT"/>
    <property type="match status" value="1"/>
</dbReference>
<dbReference type="PANTHER" id="PTHR46499">
    <property type="entry name" value="QUEUINE TRNA-RIBOSYLTRANSFERASE"/>
    <property type="match status" value="1"/>
</dbReference>
<evidence type="ECO:0000256" key="3">
    <source>
        <dbReference type="ARBA" id="ARBA00022679"/>
    </source>
</evidence>
<keyword evidence="4 7" id="KW-0819">tRNA processing</keyword>
<dbReference type="InterPro" id="IPR036511">
    <property type="entry name" value="TGT-like_sf"/>
</dbReference>
<evidence type="ECO:0000256" key="4">
    <source>
        <dbReference type="ARBA" id="ARBA00022694"/>
    </source>
</evidence>
<evidence type="ECO:0000256" key="7">
    <source>
        <dbReference type="HAMAP-Rule" id="MF_00168"/>
    </source>
</evidence>
<keyword evidence="2 7" id="KW-0328">Glycosyltransferase</keyword>
<name>A0A518D7H4_9BACT</name>
<dbReference type="EMBL" id="CP036291">
    <property type="protein sequence ID" value="QDU87430.1"/>
    <property type="molecule type" value="Genomic_DNA"/>
</dbReference>
<keyword evidence="3 7" id="KW-0808">Transferase</keyword>
<dbReference type="GO" id="GO:0046872">
    <property type="term" value="F:metal ion binding"/>
    <property type="evidence" value="ECO:0007669"/>
    <property type="project" value="UniProtKB-KW"/>
</dbReference>
<dbReference type="FunFam" id="3.20.20.105:FF:000001">
    <property type="entry name" value="Queuine tRNA-ribosyltransferase"/>
    <property type="match status" value="1"/>
</dbReference>
<evidence type="ECO:0000256" key="5">
    <source>
        <dbReference type="ARBA" id="ARBA00022785"/>
    </source>
</evidence>
<dbReference type="OrthoDB" id="9805417at2"/>
<gene>
    <name evidence="7 9" type="primary">tgt</name>
    <name evidence="9" type="ORF">Pla175_07900</name>
</gene>
<reference evidence="9 10" key="1">
    <citation type="submission" date="2019-02" db="EMBL/GenBank/DDBJ databases">
        <title>Deep-cultivation of Planctomycetes and their phenomic and genomic characterization uncovers novel biology.</title>
        <authorList>
            <person name="Wiegand S."/>
            <person name="Jogler M."/>
            <person name="Boedeker C."/>
            <person name="Pinto D."/>
            <person name="Vollmers J."/>
            <person name="Rivas-Marin E."/>
            <person name="Kohn T."/>
            <person name="Peeters S.H."/>
            <person name="Heuer A."/>
            <person name="Rast P."/>
            <person name="Oberbeckmann S."/>
            <person name="Bunk B."/>
            <person name="Jeske O."/>
            <person name="Meyerdierks A."/>
            <person name="Storesund J.E."/>
            <person name="Kallscheuer N."/>
            <person name="Luecker S."/>
            <person name="Lage O.M."/>
            <person name="Pohl T."/>
            <person name="Merkel B.J."/>
            <person name="Hornburger P."/>
            <person name="Mueller R.-W."/>
            <person name="Bruemmer F."/>
            <person name="Labrenz M."/>
            <person name="Spormann A.M."/>
            <person name="Op den Camp H."/>
            <person name="Overmann J."/>
            <person name="Amann R."/>
            <person name="Jetten M.S.M."/>
            <person name="Mascher T."/>
            <person name="Medema M.H."/>
            <person name="Devos D.P."/>
            <person name="Kaster A.-K."/>
            <person name="Ovreas L."/>
            <person name="Rohde M."/>
            <person name="Galperin M.Y."/>
            <person name="Jogler C."/>
        </authorList>
    </citation>
    <scope>NUCLEOTIDE SEQUENCE [LARGE SCALE GENOMIC DNA]</scope>
    <source>
        <strain evidence="9 10">Pla175</strain>
    </source>
</reference>
<feature type="region of interest" description="RNA binding" evidence="7">
    <location>
        <begin position="259"/>
        <end position="265"/>
    </location>
</feature>
<evidence type="ECO:0000313" key="9">
    <source>
        <dbReference type="EMBL" id="QDU87430.1"/>
    </source>
</evidence>
<dbReference type="HAMAP" id="MF_00168">
    <property type="entry name" value="Q_tRNA_Tgt"/>
    <property type="match status" value="1"/>
</dbReference>
<keyword evidence="10" id="KW-1185">Reference proteome</keyword>
<evidence type="ECO:0000259" key="8">
    <source>
        <dbReference type="Pfam" id="PF01702"/>
    </source>
</evidence>
<feature type="binding site" evidence="7">
    <location>
        <position position="321"/>
    </location>
    <ligand>
        <name>Zn(2+)</name>
        <dbReference type="ChEBI" id="CHEBI:29105"/>
    </ligand>
</feature>
<dbReference type="InterPro" id="IPR004803">
    <property type="entry name" value="TGT"/>
</dbReference>
<comment type="similarity">
    <text evidence="7">Belongs to the queuine tRNA-ribosyltransferase family.</text>
</comment>
<evidence type="ECO:0000313" key="10">
    <source>
        <dbReference type="Proteomes" id="UP000317429"/>
    </source>
</evidence>
<dbReference type="KEGG" id="pnd:Pla175_07900"/>
<evidence type="ECO:0000256" key="6">
    <source>
        <dbReference type="ARBA" id="ARBA00050112"/>
    </source>
</evidence>
<dbReference type="GO" id="GO:0008616">
    <property type="term" value="P:tRNA queuosine(34) biosynthetic process"/>
    <property type="evidence" value="ECO:0007669"/>
    <property type="project" value="UniProtKB-UniRule"/>
</dbReference>
<keyword evidence="5 7" id="KW-0671">Queuosine biosynthesis</keyword>
<feature type="binding site" evidence="7">
    <location>
        <position position="228"/>
    </location>
    <ligand>
        <name>substrate</name>
    </ligand>
</feature>
<dbReference type="AlphaFoldDB" id="A0A518D7H4"/>
<dbReference type="PANTHER" id="PTHR46499:SF1">
    <property type="entry name" value="QUEUINE TRNA-RIBOSYLTRANSFERASE"/>
    <property type="match status" value="1"/>
</dbReference>